<keyword evidence="2" id="KW-0472">Membrane</keyword>
<gene>
    <name evidence="3" type="ORF">K443DRAFT_228906</name>
</gene>
<feature type="transmembrane region" description="Helical" evidence="2">
    <location>
        <begin position="20"/>
        <end position="51"/>
    </location>
</feature>
<dbReference type="HOGENOM" id="CLU_1428217_0_0_1"/>
<dbReference type="Proteomes" id="UP000054477">
    <property type="component" value="Unassembled WGS sequence"/>
</dbReference>
<name>A0A0C9XNT5_9AGAR</name>
<evidence type="ECO:0000313" key="3">
    <source>
        <dbReference type="EMBL" id="KIK06836.1"/>
    </source>
</evidence>
<keyword evidence="2" id="KW-1133">Transmembrane helix</keyword>
<evidence type="ECO:0000313" key="4">
    <source>
        <dbReference type="Proteomes" id="UP000054477"/>
    </source>
</evidence>
<accession>A0A0C9XNT5</accession>
<evidence type="ECO:0000256" key="1">
    <source>
        <dbReference type="SAM" id="MobiDB-lite"/>
    </source>
</evidence>
<proteinExistence type="predicted"/>
<reference evidence="4" key="2">
    <citation type="submission" date="2015-01" db="EMBL/GenBank/DDBJ databases">
        <title>Evolutionary Origins and Diversification of the Mycorrhizal Mutualists.</title>
        <authorList>
            <consortium name="DOE Joint Genome Institute"/>
            <consortium name="Mycorrhizal Genomics Consortium"/>
            <person name="Kohler A."/>
            <person name="Kuo A."/>
            <person name="Nagy L.G."/>
            <person name="Floudas D."/>
            <person name="Copeland A."/>
            <person name="Barry K.W."/>
            <person name="Cichocki N."/>
            <person name="Veneault-Fourrey C."/>
            <person name="LaButti K."/>
            <person name="Lindquist E.A."/>
            <person name="Lipzen A."/>
            <person name="Lundell T."/>
            <person name="Morin E."/>
            <person name="Murat C."/>
            <person name="Riley R."/>
            <person name="Ohm R."/>
            <person name="Sun H."/>
            <person name="Tunlid A."/>
            <person name="Henrissat B."/>
            <person name="Grigoriev I.V."/>
            <person name="Hibbett D.S."/>
            <person name="Martin F."/>
        </authorList>
    </citation>
    <scope>NUCLEOTIDE SEQUENCE [LARGE SCALE GENOMIC DNA]</scope>
    <source>
        <strain evidence="4">LaAM-08-1</strain>
    </source>
</reference>
<keyword evidence="2" id="KW-0812">Transmembrane</keyword>
<reference evidence="3 4" key="1">
    <citation type="submission" date="2014-04" db="EMBL/GenBank/DDBJ databases">
        <authorList>
            <consortium name="DOE Joint Genome Institute"/>
            <person name="Kuo A."/>
            <person name="Kohler A."/>
            <person name="Nagy L.G."/>
            <person name="Floudas D."/>
            <person name="Copeland A."/>
            <person name="Barry K.W."/>
            <person name="Cichocki N."/>
            <person name="Veneault-Fourrey C."/>
            <person name="LaButti K."/>
            <person name="Lindquist E.A."/>
            <person name="Lipzen A."/>
            <person name="Lundell T."/>
            <person name="Morin E."/>
            <person name="Murat C."/>
            <person name="Sun H."/>
            <person name="Tunlid A."/>
            <person name="Henrissat B."/>
            <person name="Grigoriev I.V."/>
            <person name="Hibbett D.S."/>
            <person name="Martin F."/>
            <person name="Nordberg H.P."/>
            <person name="Cantor M.N."/>
            <person name="Hua S.X."/>
        </authorList>
    </citation>
    <scope>NUCLEOTIDE SEQUENCE [LARGE SCALE GENOMIC DNA]</scope>
    <source>
        <strain evidence="3 4">LaAM-08-1</strain>
    </source>
</reference>
<feature type="region of interest" description="Disordered" evidence="1">
    <location>
        <begin position="170"/>
        <end position="190"/>
    </location>
</feature>
<feature type="compositionally biased region" description="Pro residues" evidence="1">
    <location>
        <begin position="179"/>
        <end position="190"/>
    </location>
</feature>
<evidence type="ECO:0000256" key="2">
    <source>
        <dbReference type="SAM" id="Phobius"/>
    </source>
</evidence>
<keyword evidence="4" id="KW-1185">Reference proteome</keyword>
<dbReference type="AlphaFoldDB" id="A0A0C9XNT5"/>
<protein>
    <submittedName>
        <fullName evidence="3">Uncharacterized protein</fullName>
    </submittedName>
</protein>
<sequence>MRRSARHPPLFSSKSRLCVICAVALDFSLFLVEVGLLGLCALYRAFALAIASCRGGREVGSSVRHRLVQGLLPGTLVSHILGAWALCPALGPHRLASFRTAPSFFFSSILLPDPTTTAPSTLYHCSWRPVSWPYRPLSPSTHQQAQQNLFAAPARSQRFRPMPIFAPANNGCYSRLSRPQPPPDAFPRSS</sequence>
<dbReference type="EMBL" id="KN838550">
    <property type="protein sequence ID" value="KIK06836.1"/>
    <property type="molecule type" value="Genomic_DNA"/>
</dbReference>
<organism evidence="3 4">
    <name type="scientific">Laccaria amethystina LaAM-08-1</name>
    <dbReference type="NCBI Taxonomy" id="1095629"/>
    <lineage>
        <taxon>Eukaryota</taxon>
        <taxon>Fungi</taxon>
        <taxon>Dikarya</taxon>
        <taxon>Basidiomycota</taxon>
        <taxon>Agaricomycotina</taxon>
        <taxon>Agaricomycetes</taxon>
        <taxon>Agaricomycetidae</taxon>
        <taxon>Agaricales</taxon>
        <taxon>Agaricineae</taxon>
        <taxon>Hydnangiaceae</taxon>
        <taxon>Laccaria</taxon>
    </lineage>
</organism>